<dbReference type="PROSITE" id="PS50196">
    <property type="entry name" value="RANBD1"/>
    <property type="match status" value="1"/>
</dbReference>
<feature type="region of interest" description="Disordered" evidence="1">
    <location>
        <begin position="221"/>
        <end position="249"/>
    </location>
</feature>
<evidence type="ECO:0000313" key="4">
    <source>
        <dbReference type="Proteomes" id="UP000664169"/>
    </source>
</evidence>
<feature type="compositionally biased region" description="Polar residues" evidence="1">
    <location>
        <begin position="99"/>
        <end position="109"/>
    </location>
</feature>
<feature type="compositionally biased region" description="Polar residues" evidence="1">
    <location>
        <begin position="1484"/>
        <end position="1497"/>
    </location>
</feature>
<dbReference type="CDD" id="cd13170">
    <property type="entry name" value="RanBD_NUP50"/>
    <property type="match status" value="1"/>
</dbReference>
<gene>
    <name evidence="3" type="ORF">GOMPHAMPRED_000517</name>
</gene>
<dbReference type="Gene3D" id="2.30.29.30">
    <property type="entry name" value="Pleckstrin-homology domain (PH domain)/Phosphotyrosine-binding domain (PTB)"/>
    <property type="match status" value="1"/>
</dbReference>
<feature type="region of interest" description="Disordered" evidence="1">
    <location>
        <begin position="1339"/>
        <end position="1372"/>
    </location>
</feature>
<name>A0A8H3I3Z2_9LECA</name>
<feature type="compositionally biased region" description="Polar residues" evidence="1">
    <location>
        <begin position="222"/>
        <end position="249"/>
    </location>
</feature>
<feature type="region of interest" description="Disordered" evidence="1">
    <location>
        <begin position="383"/>
        <end position="409"/>
    </location>
</feature>
<feature type="region of interest" description="Disordered" evidence="1">
    <location>
        <begin position="690"/>
        <end position="730"/>
    </location>
</feature>
<feature type="compositionally biased region" description="Acidic residues" evidence="1">
    <location>
        <begin position="1095"/>
        <end position="1130"/>
    </location>
</feature>
<feature type="region of interest" description="Disordered" evidence="1">
    <location>
        <begin position="921"/>
        <end position="941"/>
    </location>
</feature>
<feature type="compositionally biased region" description="Basic and acidic residues" evidence="1">
    <location>
        <begin position="1285"/>
        <end position="1299"/>
    </location>
</feature>
<proteinExistence type="predicted"/>
<dbReference type="InterPro" id="IPR000156">
    <property type="entry name" value="Ran_bind_dom"/>
</dbReference>
<feature type="compositionally biased region" description="Polar residues" evidence="1">
    <location>
        <begin position="433"/>
        <end position="445"/>
    </location>
</feature>
<feature type="compositionally biased region" description="Polar residues" evidence="1">
    <location>
        <begin position="1349"/>
        <end position="1364"/>
    </location>
</feature>
<feature type="compositionally biased region" description="Polar residues" evidence="1">
    <location>
        <begin position="1257"/>
        <end position="1271"/>
    </location>
</feature>
<evidence type="ECO:0000259" key="2">
    <source>
        <dbReference type="PROSITE" id="PS50196"/>
    </source>
</evidence>
<reference evidence="3" key="1">
    <citation type="submission" date="2021-03" db="EMBL/GenBank/DDBJ databases">
        <authorList>
            <person name="Tagirdzhanova G."/>
        </authorList>
    </citation>
    <scope>NUCLEOTIDE SEQUENCE</scope>
</reference>
<feature type="region of interest" description="Disordered" evidence="1">
    <location>
        <begin position="621"/>
        <end position="665"/>
    </location>
</feature>
<feature type="region of interest" description="Disordered" evidence="1">
    <location>
        <begin position="1397"/>
        <end position="1432"/>
    </location>
</feature>
<comment type="caution">
    <text evidence="3">The sequence shown here is derived from an EMBL/GenBank/DDBJ whole genome shotgun (WGS) entry which is preliminary data.</text>
</comment>
<feature type="compositionally biased region" description="Low complexity" evidence="1">
    <location>
        <begin position="1200"/>
        <end position="1215"/>
    </location>
</feature>
<dbReference type="InterPro" id="IPR011993">
    <property type="entry name" value="PH-like_dom_sf"/>
</dbReference>
<accession>A0A8H3I3Z2</accession>
<feature type="region of interest" description="Disordered" evidence="1">
    <location>
        <begin position="1284"/>
        <end position="1326"/>
    </location>
</feature>
<feature type="compositionally biased region" description="Polar residues" evidence="1">
    <location>
        <begin position="1000"/>
        <end position="1045"/>
    </location>
</feature>
<feature type="compositionally biased region" description="Basic and acidic residues" evidence="1">
    <location>
        <begin position="1229"/>
        <end position="1240"/>
    </location>
</feature>
<feature type="compositionally biased region" description="Basic and acidic residues" evidence="1">
    <location>
        <begin position="1504"/>
        <end position="1517"/>
    </location>
</feature>
<feature type="region of interest" description="Disordered" evidence="1">
    <location>
        <begin position="962"/>
        <end position="1272"/>
    </location>
</feature>
<sequence>MPKRGIGNDFESQPGNYNDGDASDSNTSNPFGGTNFGGAGVSGRKILNPKRIRGARPVTPKPLPPQPQAQSQSFTANTGGFGFTFGSSSTPAPSSGGFNFTSQQPQTAEVQFGTQRPFGQSTGFSVAPTTGNNLFQSDISTTAAAAPNTGFQGSIFNIPSSTPSNQGIFTSSFGGFGNQMNSQPTNNMFGNAQPGEAKPLFSFSKPATQIEEPKKDFAFGQPANSTTGFGAVSQSNSAPPSFGSNNENTMTVEKAAPPASTSFSFGTPNQQVSASANLSAANATTTSAQAVPIFSFAASSSGIQNPSALVNTQTEQTAKTPLFGSIGSTTSTAPTIFSSTANISAPAPSGSFFKLSQPGTTTNMFGSSSSQSKPSATASNLFAFSNNQSSSGPPASLFPTSSSSGTPAVTGSIFGNPAPTVNTIHATFGNAKQSTDVPSMATKPSFSFMPAGSQDKQKAGTDNSTPSSSSHPALGVADKASSGAEKAPLFGVPVASPVKEAPKVEQKPLPSFSFGGNKIDSVSSPTKLGNVTQTSAGNSKESGLFQTNTSSGFAFQPQTTTGPLFALPTNKDSSKPLFAVNSTGFADKSDTAAPLFASTASSVPSTSSMFSPSKAVLTEEASSDGFSGFNPSKPSFGPPSGGVPGGSTPESTIEKISSPSKTSAVISEIQAPAQPPSVLKPNDNKVSKDVPSNDLFGFKPTTDTHQGTTTDTSRIKSAPMAQTDQANGIPGPFKTFQPPSEISKHDETLLPVPVEQASPADTSVTMADFDTPPNDPNIPESFVAKWTKLRTDDLPLNDVVDILLHDWVLQIDISRDVFVGMDMDQQDEITYLWHQNAVDAAWEYHVKELGNKDRNLLEVYRIVTNLKAALDKYHKRVWDKSDSLANPKIFEERYIRKMAKKNIETWENGLKSEIKNLRKRKVDVMRNDPSGEKDIANDAKRSKIGATNEAITFNEQSISASTQSIPRNQHQQPFVEDEASNNSTGQSKVAAFDASDPKPATSNMFGNTKSSLSQETSSKDNLFTPSKSTAQETSSPQRSKTSQLFASIANKPIETPSAVPSASTSGKSLFDRISRDSNGAPLREVSETPPSVIQETEEGSGQDESNQGEDESYDDHDSEEEDESEDEGEAVEQSKPTNVFAQSSSAASEAKEAALGTNLDHTWKPESPIRFSKDTKESKATGSPSKPITGFVPSGGMPKTTSTSTSGFTVSSQSSWKAPENPFGNFKNLDAKTDTGKKSDNQITSAPKLEMPKPPASSASTPDFTVSSQDTWKAPANPFGLFKMANDEAKSGKKTDEQAKPAPKFEMPKPPVNSASTSDFTVSSQDTWKAPANPFGLFKKAGDKPVEGTSANSAAPTLTLTAPSPQRPAQPFFASQPLFPVVSPKTAEGGEAAKRLFGSSSLTQPSDSKVPSIFGPNSNLSTFGTGNPSASNKPLFEITKNEPSSTTTAQISNHWLDFAKGINNPSSPAPSGASVFASLNTSLNPSRASSPAMSAVSTAAGDTDAEHHDDDETPKEAQLDLGNTNAGEEDEELLHSVRAKAHEFYGLPGSKKEWIVRGVGELRVLKHIETGKVRALLRAEQSAKVLLNAGLLSAASYTLMSPKRVNFVVATADGIPSRWFIQVGKEEDAKKLSEIFEENKTN</sequence>
<dbReference type="OrthoDB" id="185618at2759"/>
<dbReference type="PANTHER" id="PTHR38697:SF1">
    <property type="entry name" value="NUCLEAR PORE COMPLEX PROTEIN SIMILAR TO S. CEREVISIAE NUP2 (EUROFUNG)"/>
    <property type="match status" value="1"/>
</dbReference>
<dbReference type="PANTHER" id="PTHR38697">
    <property type="entry name" value="NUCLEAR PORE COMPLEX PROTEIN SIMILAR TO S. CEREVISIAE NUP2 (EUROFUNG)"/>
    <property type="match status" value="1"/>
</dbReference>
<feature type="domain" description="RanBD1" evidence="2">
    <location>
        <begin position="1511"/>
        <end position="1642"/>
    </location>
</feature>
<feature type="compositionally biased region" description="Polar residues" evidence="1">
    <location>
        <begin position="23"/>
        <end position="32"/>
    </location>
</feature>
<feature type="compositionally biased region" description="Polar residues" evidence="1">
    <location>
        <begin position="1398"/>
        <end position="1432"/>
    </location>
</feature>
<feature type="compositionally biased region" description="Polar residues" evidence="1">
    <location>
        <begin position="962"/>
        <end position="972"/>
    </location>
</feature>
<dbReference type="Proteomes" id="UP000664169">
    <property type="component" value="Unassembled WGS sequence"/>
</dbReference>
<feature type="compositionally biased region" description="Polar residues" evidence="1">
    <location>
        <begin position="654"/>
        <end position="665"/>
    </location>
</feature>
<dbReference type="Pfam" id="PF00638">
    <property type="entry name" value="Ran_BP1"/>
    <property type="match status" value="1"/>
</dbReference>
<feature type="region of interest" description="Disordered" evidence="1">
    <location>
        <begin position="1"/>
        <end position="109"/>
    </location>
</feature>
<feature type="compositionally biased region" description="Polar residues" evidence="1">
    <location>
        <begin position="460"/>
        <end position="471"/>
    </location>
</feature>
<feature type="compositionally biased region" description="Low complexity" evidence="1">
    <location>
        <begin position="68"/>
        <end position="98"/>
    </location>
</feature>
<feature type="region of interest" description="Disordered" evidence="1">
    <location>
        <begin position="433"/>
        <end position="482"/>
    </location>
</feature>
<feature type="compositionally biased region" description="Polar residues" evidence="1">
    <location>
        <begin position="1313"/>
        <end position="1326"/>
    </location>
</feature>
<dbReference type="EMBL" id="CAJPDQ010000001">
    <property type="protein sequence ID" value="CAF9903728.1"/>
    <property type="molecule type" value="Genomic_DNA"/>
</dbReference>
<feature type="compositionally biased region" description="Polar residues" evidence="1">
    <location>
        <begin position="1058"/>
        <end position="1067"/>
    </location>
</feature>
<feature type="compositionally biased region" description="Low complexity" evidence="1">
    <location>
        <begin position="701"/>
        <end position="712"/>
    </location>
</feature>
<feature type="compositionally biased region" description="Low complexity" evidence="1">
    <location>
        <begin position="625"/>
        <end position="635"/>
    </location>
</feature>
<dbReference type="InterPro" id="IPR053074">
    <property type="entry name" value="NPC_Nucleoporin"/>
</dbReference>
<feature type="region of interest" description="Disordered" evidence="1">
    <location>
        <begin position="1484"/>
        <end position="1517"/>
    </location>
</feature>
<dbReference type="SMART" id="SM00160">
    <property type="entry name" value="RanBD"/>
    <property type="match status" value="1"/>
</dbReference>
<evidence type="ECO:0000313" key="3">
    <source>
        <dbReference type="EMBL" id="CAF9903728.1"/>
    </source>
</evidence>
<evidence type="ECO:0000256" key="1">
    <source>
        <dbReference type="SAM" id="MobiDB-lite"/>
    </source>
</evidence>
<dbReference type="SUPFAM" id="SSF50729">
    <property type="entry name" value="PH domain-like"/>
    <property type="match status" value="1"/>
</dbReference>
<keyword evidence="4" id="KW-1185">Reference proteome</keyword>
<protein>
    <recommendedName>
        <fullName evidence="2">RanBD1 domain-containing protein</fullName>
    </recommendedName>
</protein>
<organism evidence="3 4">
    <name type="scientific">Gomphillus americanus</name>
    <dbReference type="NCBI Taxonomy" id="1940652"/>
    <lineage>
        <taxon>Eukaryota</taxon>
        <taxon>Fungi</taxon>
        <taxon>Dikarya</taxon>
        <taxon>Ascomycota</taxon>
        <taxon>Pezizomycotina</taxon>
        <taxon>Lecanoromycetes</taxon>
        <taxon>OSLEUM clade</taxon>
        <taxon>Ostropomycetidae</taxon>
        <taxon>Ostropales</taxon>
        <taxon>Graphidaceae</taxon>
        <taxon>Gomphilloideae</taxon>
        <taxon>Gomphillus</taxon>
    </lineage>
</organism>